<accession>A0A7W3M0P0</accession>
<comment type="caution">
    <text evidence="1">The sequence shown here is derived from an EMBL/GenBank/DDBJ whole genome shotgun (WGS) entry which is preliminary data.</text>
</comment>
<proteinExistence type="predicted"/>
<organism evidence="1 2">
    <name type="scientific">Actinomadura namibiensis</name>
    <dbReference type="NCBI Taxonomy" id="182080"/>
    <lineage>
        <taxon>Bacteria</taxon>
        <taxon>Bacillati</taxon>
        <taxon>Actinomycetota</taxon>
        <taxon>Actinomycetes</taxon>
        <taxon>Streptosporangiales</taxon>
        <taxon>Thermomonosporaceae</taxon>
        <taxon>Actinomadura</taxon>
    </lineage>
</organism>
<evidence type="ECO:0000313" key="2">
    <source>
        <dbReference type="Proteomes" id="UP000572680"/>
    </source>
</evidence>
<dbReference type="AlphaFoldDB" id="A0A7W3M0P0"/>
<protein>
    <submittedName>
        <fullName evidence="1">Uncharacterized protein</fullName>
    </submittedName>
</protein>
<reference evidence="1 2" key="1">
    <citation type="submission" date="2020-08" db="EMBL/GenBank/DDBJ databases">
        <title>Genomic Encyclopedia of Type Strains, Phase IV (KMG-IV): sequencing the most valuable type-strain genomes for metagenomic binning, comparative biology and taxonomic classification.</title>
        <authorList>
            <person name="Goeker M."/>
        </authorList>
    </citation>
    <scope>NUCLEOTIDE SEQUENCE [LARGE SCALE GENOMIC DNA]</scope>
    <source>
        <strain evidence="1 2">DSM 44197</strain>
    </source>
</reference>
<name>A0A7W3M0P0_ACTNM</name>
<keyword evidence="2" id="KW-1185">Reference proteome</keyword>
<dbReference type="RefSeq" id="WP_182849494.1">
    <property type="nucleotide sequence ID" value="NZ_BAAALP010000089.1"/>
</dbReference>
<sequence>MVTALVYVPAKSQENLRIGIERSIWGWREETVAKGGTLQVLNDLSEGDYLLLGRVRWITM</sequence>
<evidence type="ECO:0000313" key="1">
    <source>
        <dbReference type="EMBL" id="MBA8957698.1"/>
    </source>
</evidence>
<dbReference type="EMBL" id="JACJIA010000028">
    <property type="protein sequence ID" value="MBA8957698.1"/>
    <property type="molecule type" value="Genomic_DNA"/>
</dbReference>
<dbReference type="Proteomes" id="UP000572680">
    <property type="component" value="Unassembled WGS sequence"/>
</dbReference>
<gene>
    <name evidence="1" type="ORF">HNR61_009393</name>
</gene>